<dbReference type="Proteomes" id="UP000272412">
    <property type="component" value="Unassembled WGS sequence"/>
</dbReference>
<accession>A0A3N4MSZ9</accession>
<sequence>MRTLTNSELNNVSGGWVANAAGAVLGGYAGGYGYLAAGGKNPNGFFASVAGGAAGGALSPVRGMAMGARAVASGLASAGVNTYLSK</sequence>
<dbReference type="InterPro" id="IPR010133">
    <property type="entry name" value="Bacteriocin_signal_seq"/>
</dbReference>
<comment type="caution">
    <text evidence="1">The sequence shown here is derived from an EMBL/GenBank/DDBJ whole genome shotgun (WGS) entry which is preliminary data.</text>
</comment>
<dbReference type="RefSeq" id="WP_123804121.1">
    <property type="nucleotide sequence ID" value="NZ_JBHSPY010000015.1"/>
</dbReference>
<dbReference type="EMBL" id="RPFL01000016">
    <property type="protein sequence ID" value="RPD87024.1"/>
    <property type="molecule type" value="Genomic_DNA"/>
</dbReference>
<evidence type="ECO:0000313" key="1">
    <source>
        <dbReference type="EMBL" id="RPD87024.1"/>
    </source>
</evidence>
<name>A0A3N4MSZ9_9NEIS</name>
<dbReference type="NCBIfam" id="TIGR01847">
    <property type="entry name" value="bacteriocin_sig"/>
    <property type="match status" value="1"/>
</dbReference>
<keyword evidence="2" id="KW-1185">Reference proteome</keyword>
<organism evidence="1 2">
    <name type="scientific">Neisseria weixii</name>
    <dbReference type="NCBI Taxonomy" id="1853276"/>
    <lineage>
        <taxon>Bacteria</taxon>
        <taxon>Pseudomonadati</taxon>
        <taxon>Pseudomonadota</taxon>
        <taxon>Betaproteobacteria</taxon>
        <taxon>Neisseriales</taxon>
        <taxon>Neisseriaceae</taxon>
        <taxon>Neisseria</taxon>
    </lineage>
</organism>
<reference evidence="1 2" key="1">
    <citation type="submission" date="2018-11" db="EMBL/GenBank/DDBJ databases">
        <title>Neisseria weixii sp. nov. isolated from the rectal contents of plateau pika (Ochotona cruzoniae).</title>
        <authorList>
            <person name="Zhang G."/>
        </authorList>
    </citation>
    <scope>NUCLEOTIDE SEQUENCE [LARGE SCALE GENOMIC DNA]</scope>
    <source>
        <strain evidence="1 2">10009</strain>
    </source>
</reference>
<gene>
    <name evidence="1" type="ORF">EGK74_06810</name>
</gene>
<dbReference type="AlphaFoldDB" id="A0A3N4MSZ9"/>
<evidence type="ECO:0000313" key="2">
    <source>
        <dbReference type="Proteomes" id="UP000272412"/>
    </source>
</evidence>
<proteinExistence type="predicted"/>
<protein>
    <submittedName>
        <fullName evidence="1">Bacteriocin</fullName>
    </submittedName>
</protein>